<keyword evidence="1" id="KW-0812">Transmembrane</keyword>
<comment type="caution">
    <text evidence="2">The sequence shown here is derived from an EMBL/GenBank/DDBJ whole genome shotgun (WGS) entry which is preliminary data.</text>
</comment>
<keyword evidence="1" id="KW-1133">Transmembrane helix</keyword>
<organism evidence="2 3">
    <name type="scientific">Caenorhabditis auriculariae</name>
    <dbReference type="NCBI Taxonomy" id="2777116"/>
    <lineage>
        <taxon>Eukaryota</taxon>
        <taxon>Metazoa</taxon>
        <taxon>Ecdysozoa</taxon>
        <taxon>Nematoda</taxon>
        <taxon>Chromadorea</taxon>
        <taxon>Rhabditida</taxon>
        <taxon>Rhabditina</taxon>
        <taxon>Rhabditomorpha</taxon>
        <taxon>Rhabditoidea</taxon>
        <taxon>Rhabditidae</taxon>
        <taxon>Peloderinae</taxon>
        <taxon>Caenorhabditis</taxon>
    </lineage>
</organism>
<keyword evidence="1" id="KW-0472">Membrane</keyword>
<dbReference type="Proteomes" id="UP000835052">
    <property type="component" value="Unassembled WGS sequence"/>
</dbReference>
<keyword evidence="3" id="KW-1185">Reference proteome</keyword>
<reference evidence="2" key="1">
    <citation type="submission" date="2020-10" db="EMBL/GenBank/DDBJ databases">
        <authorList>
            <person name="Kikuchi T."/>
        </authorList>
    </citation>
    <scope>NUCLEOTIDE SEQUENCE</scope>
    <source>
        <strain evidence="2">NKZ352</strain>
    </source>
</reference>
<proteinExistence type="predicted"/>
<evidence type="ECO:0008006" key="4">
    <source>
        <dbReference type="Google" id="ProtNLM"/>
    </source>
</evidence>
<sequence length="91" mass="10246">MEKQLRLSVLPDSVKRYTGGSGKTQLSCDDTGDCTRTFALKMPLQQIQIEACLSDISTRRTCCCNYDFCNASFEFSILIPFIAIIIYMTTN</sequence>
<feature type="transmembrane region" description="Helical" evidence="1">
    <location>
        <begin position="68"/>
        <end position="88"/>
    </location>
</feature>
<evidence type="ECO:0000256" key="1">
    <source>
        <dbReference type="SAM" id="Phobius"/>
    </source>
</evidence>
<gene>
    <name evidence="2" type="ORF">CAUJ_LOCUS5285</name>
</gene>
<evidence type="ECO:0000313" key="2">
    <source>
        <dbReference type="EMBL" id="CAD6189366.1"/>
    </source>
</evidence>
<accession>A0A8S1GZD4</accession>
<protein>
    <recommendedName>
        <fullName evidence="4">Activin types I and II receptor domain-containing protein</fullName>
    </recommendedName>
</protein>
<dbReference type="AlphaFoldDB" id="A0A8S1GZD4"/>
<evidence type="ECO:0000313" key="3">
    <source>
        <dbReference type="Proteomes" id="UP000835052"/>
    </source>
</evidence>
<name>A0A8S1GZD4_9PELO</name>
<dbReference type="EMBL" id="CAJGYM010000010">
    <property type="protein sequence ID" value="CAD6189366.1"/>
    <property type="molecule type" value="Genomic_DNA"/>
</dbReference>